<feature type="compositionally biased region" description="Basic residues" evidence="1">
    <location>
        <begin position="29"/>
        <end position="46"/>
    </location>
</feature>
<comment type="caution">
    <text evidence="2">The sequence shown here is derived from an EMBL/GenBank/DDBJ whole genome shotgun (WGS) entry which is preliminary data.</text>
</comment>
<dbReference type="AlphaFoldDB" id="A0AAW2ETP1"/>
<feature type="compositionally biased region" description="Basic and acidic residues" evidence="1">
    <location>
        <begin position="1"/>
        <end position="28"/>
    </location>
</feature>
<dbReference type="Proteomes" id="UP001430953">
    <property type="component" value="Unassembled WGS sequence"/>
</dbReference>
<evidence type="ECO:0000256" key="1">
    <source>
        <dbReference type="SAM" id="MobiDB-lite"/>
    </source>
</evidence>
<evidence type="ECO:0008006" key="4">
    <source>
        <dbReference type="Google" id="ProtNLM"/>
    </source>
</evidence>
<name>A0AAW2ETP1_9HYME</name>
<dbReference type="EMBL" id="JADYXP020000018">
    <property type="protein sequence ID" value="KAL0105616.1"/>
    <property type="molecule type" value="Genomic_DNA"/>
</dbReference>
<accession>A0AAW2ETP1</accession>
<organism evidence="2 3">
    <name type="scientific">Cardiocondyla obscurior</name>
    <dbReference type="NCBI Taxonomy" id="286306"/>
    <lineage>
        <taxon>Eukaryota</taxon>
        <taxon>Metazoa</taxon>
        <taxon>Ecdysozoa</taxon>
        <taxon>Arthropoda</taxon>
        <taxon>Hexapoda</taxon>
        <taxon>Insecta</taxon>
        <taxon>Pterygota</taxon>
        <taxon>Neoptera</taxon>
        <taxon>Endopterygota</taxon>
        <taxon>Hymenoptera</taxon>
        <taxon>Apocrita</taxon>
        <taxon>Aculeata</taxon>
        <taxon>Formicoidea</taxon>
        <taxon>Formicidae</taxon>
        <taxon>Myrmicinae</taxon>
        <taxon>Cardiocondyla</taxon>
    </lineage>
</organism>
<sequence length="105" mass="12215">MREPSEKRGSGGGFDREGRRQREREREGKRWRRSCLRRGPTRRKAKRLGDCGTEETENRARRKGEAPLGLSFSLSPALSFSLSFFRSFPRRQHAFTKAAYFYLSG</sequence>
<proteinExistence type="predicted"/>
<reference evidence="2 3" key="1">
    <citation type="submission" date="2023-03" db="EMBL/GenBank/DDBJ databases">
        <title>High recombination rates correlate with genetic variation in Cardiocondyla obscurior ants.</title>
        <authorList>
            <person name="Errbii M."/>
        </authorList>
    </citation>
    <scope>NUCLEOTIDE SEQUENCE [LARGE SCALE GENOMIC DNA]</scope>
    <source>
        <strain evidence="2">Alpha-2009</strain>
        <tissue evidence="2">Whole body</tissue>
    </source>
</reference>
<protein>
    <recommendedName>
        <fullName evidence="4">Histone H3</fullName>
    </recommendedName>
</protein>
<feature type="compositionally biased region" description="Basic and acidic residues" evidence="1">
    <location>
        <begin position="56"/>
        <end position="65"/>
    </location>
</feature>
<evidence type="ECO:0000313" key="3">
    <source>
        <dbReference type="Proteomes" id="UP001430953"/>
    </source>
</evidence>
<gene>
    <name evidence="2" type="ORF">PUN28_015841</name>
</gene>
<evidence type="ECO:0000313" key="2">
    <source>
        <dbReference type="EMBL" id="KAL0105616.1"/>
    </source>
</evidence>
<keyword evidence="3" id="KW-1185">Reference proteome</keyword>
<feature type="region of interest" description="Disordered" evidence="1">
    <location>
        <begin position="1"/>
        <end position="66"/>
    </location>
</feature>